<dbReference type="Gene3D" id="1.20.1070.10">
    <property type="entry name" value="Rhodopsin 7-helix transmembrane proteins"/>
    <property type="match status" value="1"/>
</dbReference>
<protein>
    <recommendedName>
        <fullName evidence="6">G-protein coupled receptors family 1 profile domain-containing protein</fullName>
    </recommendedName>
</protein>
<dbReference type="SUPFAM" id="SSF81321">
    <property type="entry name" value="Family A G protein-coupled receptor-like"/>
    <property type="match status" value="1"/>
</dbReference>
<dbReference type="InterPro" id="IPR000276">
    <property type="entry name" value="GPCR_Rhodpsn"/>
</dbReference>
<evidence type="ECO:0000259" key="6">
    <source>
        <dbReference type="PROSITE" id="PS50262"/>
    </source>
</evidence>
<evidence type="ECO:0000256" key="5">
    <source>
        <dbReference type="SAM" id="Phobius"/>
    </source>
</evidence>
<dbReference type="InterPro" id="IPR017452">
    <property type="entry name" value="GPCR_Rhodpsn_7TM"/>
</dbReference>
<comment type="caution">
    <text evidence="7">The sequence shown here is derived from an EMBL/GenBank/DDBJ whole genome shotgun (WGS) entry which is preliminary data.</text>
</comment>
<feature type="transmembrane region" description="Helical" evidence="5">
    <location>
        <begin position="67"/>
        <end position="87"/>
    </location>
</feature>
<evidence type="ECO:0000313" key="7">
    <source>
        <dbReference type="EMBL" id="CAL1538293.1"/>
    </source>
</evidence>
<evidence type="ECO:0000256" key="2">
    <source>
        <dbReference type="ARBA" id="ARBA00022692"/>
    </source>
</evidence>
<dbReference type="InterPro" id="IPR052954">
    <property type="entry name" value="GPCR-Ligand_Int"/>
</dbReference>
<dbReference type="AlphaFoldDB" id="A0AAV2HZ19"/>
<dbReference type="GO" id="GO:0004930">
    <property type="term" value="F:G protein-coupled receptor activity"/>
    <property type="evidence" value="ECO:0007669"/>
    <property type="project" value="InterPro"/>
</dbReference>
<dbReference type="PANTHER" id="PTHR46641">
    <property type="entry name" value="FMRFAMIDE RECEPTOR-RELATED"/>
    <property type="match status" value="1"/>
</dbReference>
<sequence length="342" mass="37943">MSSIVNVSRTTGDSVVSSERDEVMHDFIFVNYVILSALISTPGVVFNIVSVVVFVRLGVSDTINISLLGLALADIGVLLTMTGYSVMYNPLVLASVPQMDVIDAVNYVVLGTPHVLFSRIAGCLTAFIAVERCLCIAWPLRVKSLLTPWRTGMVVICIYIVLVSSTLSLFVANRIGPRFNQEFNLTVVGLIVASNVELMENITLTFYIIAQITAFVVVTMSTLGLVRSLLRVAKWRRSTSMCSYLNHVSIRDKQLVKMVVTLSTVFIVCSLPTVVGNLVMIFLKDFNVKGTGKSLFICCFSVFFVLEAINSSANIFIYFKMSSKFKEMFLLLFRLNIKTMKR</sequence>
<keyword evidence="3 5" id="KW-1133">Transmembrane helix</keyword>
<feature type="transmembrane region" description="Helical" evidence="5">
    <location>
        <begin position="151"/>
        <end position="172"/>
    </location>
</feature>
<name>A0AAV2HZ19_LYMST</name>
<gene>
    <name evidence="7" type="ORF">GSLYS_00012114001</name>
</gene>
<feature type="domain" description="G-protein coupled receptors family 1 profile" evidence="6">
    <location>
        <begin position="46"/>
        <end position="318"/>
    </location>
</feature>
<dbReference type="Pfam" id="PF00001">
    <property type="entry name" value="7tm_1"/>
    <property type="match status" value="1"/>
</dbReference>
<proteinExistence type="predicted"/>
<keyword evidence="8" id="KW-1185">Reference proteome</keyword>
<evidence type="ECO:0000313" key="8">
    <source>
        <dbReference type="Proteomes" id="UP001497497"/>
    </source>
</evidence>
<dbReference type="PANTHER" id="PTHR46641:SF2">
    <property type="entry name" value="FMRFAMIDE RECEPTOR"/>
    <property type="match status" value="1"/>
</dbReference>
<reference evidence="7 8" key="1">
    <citation type="submission" date="2024-04" db="EMBL/GenBank/DDBJ databases">
        <authorList>
            <consortium name="Genoscope - CEA"/>
            <person name="William W."/>
        </authorList>
    </citation>
    <scope>NUCLEOTIDE SEQUENCE [LARGE SCALE GENOMIC DNA]</scope>
</reference>
<evidence type="ECO:0000256" key="3">
    <source>
        <dbReference type="ARBA" id="ARBA00022989"/>
    </source>
</evidence>
<organism evidence="7 8">
    <name type="scientific">Lymnaea stagnalis</name>
    <name type="common">Great pond snail</name>
    <name type="synonym">Helix stagnalis</name>
    <dbReference type="NCBI Taxonomy" id="6523"/>
    <lineage>
        <taxon>Eukaryota</taxon>
        <taxon>Metazoa</taxon>
        <taxon>Spiralia</taxon>
        <taxon>Lophotrochozoa</taxon>
        <taxon>Mollusca</taxon>
        <taxon>Gastropoda</taxon>
        <taxon>Heterobranchia</taxon>
        <taxon>Euthyneura</taxon>
        <taxon>Panpulmonata</taxon>
        <taxon>Hygrophila</taxon>
        <taxon>Lymnaeoidea</taxon>
        <taxon>Lymnaeidae</taxon>
        <taxon>Lymnaea</taxon>
    </lineage>
</organism>
<keyword evidence="2 5" id="KW-0812">Transmembrane</keyword>
<dbReference type="Proteomes" id="UP001497497">
    <property type="component" value="Unassembled WGS sequence"/>
</dbReference>
<feature type="transmembrane region" description="Helical" evidence="5">
    <location>
        <begin position="294"/>
        <end position="319"/>
    </location>
</feature>
<dbReference type="PRINTS" id="PR00237">
    <property type="entry name" value="GPCRRHODOPSN"/>
</dbReference>
<keyword evidence="4 5" id="KW-0472">Membrane</keyword>
<dbReference type="PROSITE" id="PS50262">
    <property type="entry name" value="G_PROTEIN_RECEP_F1_2"/>
    <property type="match status" value="1"/>
</dbReference>
<dbReference type="EMBL" id="CAXITT010000294">
    <property type="protein sequence ID" value="CAL1538293.1"/>
    <property type="molecule type" value="Genomic_DNA"/>
</dbReference>
<feature type="transmembrane region" description="Helical" evidence="5">
    <location>
        <begin position="29"/>
        <end position="55"/>
    </location>
</feature>
<accession>A0AAV2HZ19</accession>
<feature type="transmembrane region" description="Helical" evidence="5">
    <location>
        <begin position="259"/>
        <end position="282"/>
    </location>
</feature>
<evidence type="ECO:0000256" key="4">
    <source>
        <dbReference type="ARBA" id="ARBA00023136"/>
    </source>
</evidence>
<dbReference type="GO" id="GO:0016020">
    <property type="term" value="C:membrane"/>
    <property type="evidence" value="ECO:0007669"/>
    <property type="project" value="UniProtKB-SubCell"/>
</dbReference>
<evidence type="ECO:0000256" key="1">
    <source>
        <dbReference type="ARBA" id="ARBA00004370"/>
    </source>
</evidence>
<comment type="subcellular location">
    <subcellularLocation>
        <location evidence="1">Membrane</location>
    </subcellularLocation>
</comment>
<feature type="transmembrane region" description="Helical" evidence="5">
    <location>
        <begin position="204"/>
        <end position="226"/>
    </location>
</feature>
<feature type="transmembrane region" description="Helical" evidence="5">
    <location>
        <begin position="107"/>
        <end position="130"/>
    </location>
</feature>